<feature type="transmembrane region" description="Helical" evidence="1">
    <location>
        <begin position="64"/>
        <end position="83"/>
    </location>
</feature>
<dbReference type="Proteomes" id="UP000198815">
    <property type="component" value="Unassembled WGS sequence"/>
</dbReference>
<dbReference type="STRING" id="64702.SAMN05443377_12334"/>
<gene>
    <name evidence="2" type="ORF">SAMN05443377_12334</name>
</gene>
<feature type="transmembrane region" description="Helical" evidence="1">
    <location>
        <begin position="263"/>
        <end position="283"/>
    </location>
</feature>
<keyword evidence="1" id="KW-0812">Transmembrane</keyword>
<keyword evidence="1" id="KW-0472">Membrane</keyword>
<name>A0A1H9TJJ8_9ACTN</name>
<feature type="transmembrane region" description="Helical" evidence="1">
    <location>
        <begin position="170"/>
        <end position="194"/>
    </location>
</feature>
<dbReference type="EMBL" id="FOGZ01000023">
    <property type="protein sequence ID" value="SER96773.1"/>
    <property type="molecule type" value="Genomic_DNA"/>
</dbReference>
<feature type="transmembrane region" description="Helical" evidence="1">
    <location>
        <begin position="89"/>
        <end position="110"/>
    </location>
</feature>
<dbReference type="AlphaFoldDB" id="A0A1H9TJJ8"/>
<accession>A0A1H9TJJ8</accession>
<protein>
    <submittedName>
        <fullName evidence="2">Uncharacterized protein</fullName>
    </submittedName>
</protein>
<sequence>MNTALWIAVALVCVVLPAVSLTRGGKRIPAREALEGYAAAAGLPLTDEVAGPVIDRIRRRERGMVIGGVLAITLGGLAAVLIDGTGTEAGALVFALAGAGTAFGGAWTMATHRPSPLSDTPVVARPRSAQLSDYLTSGERFALAAMPAVLMIGAIAGALLLLRLPSQVRGAAITLGLLGTGLALVSWILALLALRRVLAAPARSGSDLELAWDDAERAIGLRQVANLVVGVGCFAIAFWLILVAHRLTTTGFYREPGATPLTYALSLASLAIFSALIAVAAAGPMRSWLTGERKGYEQRRLWPHGVAVR</sequence>
<feature type="transmembrane region" description="Helical" evidence="1">
    <location>
        <begin position="141"/>
        <end position="164"/>
    </location>
</feature>
<evidence type="ECO:0000313" key="3">
    <source>
        <dbReference type="Proteomes" id="UP000198815"/>
    </source>
</evidence>
<keyword evidence="3" id="KW-1185">Reference proteome</keyword>
<evidence type="ECO:0000313" key="2">
    <source>
        <dbReference type="EMBL" id="SER96773.1"/>
    </source>
</evidence>
<dbReference type="RefSeq" id="WP_091970779.1">
    <property type="nucleotide sequence ID" value="NZ_FOGZ01000023.1"/>
</dbReference>
<proteinExistence type="predicted"/>
<organism evidence="2 3">
    <name type="scientific">Propionibacterium cyclohexanicum</name>
    <dbReference type="NCBI Taxonomy" id="64702"/>
    <lineage>
        <taxon>Bacteria</taxon>
        <taxon>Bacillati</taxon>
        <taxon>Actinomycetota</taxon>
        <taxon>Actinomycetes</taxon>
        <taxon>Propionibacteriales</taxon>
        <taxon>Propionibacteriaceae</taxon>
        <taxon>Propionibacterium</taxon>
    </lineage>
</organism>
<evidence type="ECO:0000256" key="1">
    <source>
        <dbReference type="SAM" id="Phobius"/>
    </source>
</evidence>
<keyword evidence="1" id="KW-1133">Transmembrane helix</keyword>
<feature type="transmembrane region" description="Helical" evidence="1">
    <location>
        <begin position="224"/>
        <end position="243"/>
    </location>
</feature>
<feature type="transmembrane region" description="Helical" evidence="1">
    <location>
        <begin position="6"/>
        <end position="22"/>
    </location>
</feature>
<reference evidence="3" key="1">
    <citation type="submission" date="2016-10" db="EMBL/GenBank/DDBJ databases">
        <authorList>
            <person name="Varghese N."/>
            <person name="Submissions S."/>
        </authorList>
    </citation>
    <scope>NUCLEOTIDE SEQUENCE [LARGE SCALE GENOMIC DNA]</scope>
    <source>
        <strain evidence="3">DSM 16859</strain>
    </source>
</reference>
<dbReference type="OrthoDB" id="3732892at2"/>